<evidence type="ECO:0000256" key="6">
    <source>
        <dbReference type="ARBA" id="ARBA00023237"/>
    </source>
</evidence>
<dbReference type="RefSeq" id="WP_135432026.1">
    <property type="nucleotide sequence ID" value="NZ_SRLA01000001.1"/>
</dbReference>
<dbReference type="NCBIfam" id="TIGR04057">
    <property type="entry name" value="SusC_RagA_signa"/>
    <property type="match status" value="1"/>
</dbReference>
<keyword evidence="8" id="KW-0732">Signal</keyword>
<feature type="chain" id="PRO_5021242748" evidence="8">
    <location>
        <begin position="22"/>
        <end position="988"/>
    </location>
</feature>
<organism evidence="10 11">
    <name type="scientific">Hymenobacter fodinae</name>
    <dbReference type="NCBI Taxonomy" id="2510796"/>
    <lineage>
        <taxon>Bacteria</taxon>
        <taxon>Pseudomonadati</taxon>
        <taxon>Bacteroidota</taxon>
        <taxon>Cytophagia</taxon>
        <taxon>Cytophagales</taxon>
        <taxon>Hymenobacteraceae</taxon>
        <taxon>Hymenobacter</taxon>
    </lineage>
</organism>
<sequence length="988" mass="106442">MKQNFLIPLACGLALASTASAQTRAVSGRVTDAGGTGLPGVTVLERGTTNGTSTDANGGFSLTVQPGATLVISSIGFETQNVTVADRTSVPVTLKSSATELGEAVVVGYGTQTKADVTGSVTQLSSKDVQNVPTVSFEQAIQGRTPGVQINQTSGKLGAGVQIRVRGSSSVTASNQPLYVIDGIPVTSQDVGSDTEPLNPLADLNPNDIESITILKDAASSAIYGSRASNGVVLVTTKQGRQGQTKVNVGYYIGTSETTKRRKFLNAAQYKELFTEAATNEGYDPREEFEGNGLDYDSPYDQKWSDEPFRKGKVTQYDLNVSGGDAKTRFYLSTTYNDQTGIIIGNRYRRGSARINLDHSISDKIKVGFNLSLTRSVNDRTPNDNAFSNPVQLNALPPIQPKYDPATGELNRNTLYYNNLLDLDKGSNRAGTYRSFSNVNLSYQPIKNLTLRTEAGADFLNLNEDIYRAAGTQDGGNSGYGYSNQVQVINYTTNNTATYLKTIGEDHSIEALAGFSFQRSDNQTTSAEGRGFPNAEFTRVASAAIKTAGSGSTRSGFSFVSYFGRVNYAFQGKYLVSGSVRRDGSSRFGSNNRYGTFGAGSIGWLISEEGFLKDNSILNYLKLRASYGLTGNAEIGNFASRNLYGALPYADQAGIVPSTTVGNPSLTWESTAQTDIGLEFGFFDNRISGEVDVYEKKTRDLLLSRPLAYSNGYTSVTENVGSLRNRGLEISVNTRNFDGPFKWTTNFNISFNRNKITSLAAPIQSGYLGSVREGQPIGIFYGRKYAGVNPENGDALYYTADGSTTNVSSQAALQIVGNPNPDFTGGITNNLSFKGFDLSALGQFVYGNDIYNAAGVYQAVNGDYFDNQTIDQLKRWQKPGDMTNVPQARLYAGNGTVQSSRWVTGGSFFRVKNVTLGYNIPSAIVKKGRIQSARIYVSAQNLATITNYDGYDPEVNTAAFGAANYLIGHDFYTPPLAKTYLVGINVGF</sequence>
<dbReference type="InterPro" id="IPR023997">
    <property type="entry name" value="TonB-dep_OMP_SusC/RagA_CS"/>
</dbReference>
<keyword evidence="6 7" id="KW-0998">Cell outer membrane</keyword>
<gene>
    <name evidence="10" type="ORF">EU556_06105</name>
</gene>
<keyword evidence="10" id="KW-0675">Receptor</keyword>
<protein>
    <submittedName>
        <fullName evidence="10">TonB-dependent receptor</fullName>
    </submittedName>
</protein>
<reference evidence="10 11" key="1">
    <citation type="submission" date="2019-04" db="EMBL/GenBank/DDBJ databases">
        <authorList>
            <person name="Feng G."/>
            <person name="Zhang J."/>
            <person name="Zhu H."/>
        </authorList>
    </citation>
    <scope>NUCLEOTIDE SEQUENCE [LARGE SCALE GENOMIC DNA]</scope>
    <source>
        <strain evidence="10 11">92R-1</strain>
    </source>
</reference>
<dbReference type="Gene3D" id="2.40.170.20">
    <property type="entry name" value="TonB-dependent receptor, beta-barrel domain"/>
    <property type="match status" value="1"/>
</dbReference>
<name>A0A4Z0PCP4_9BACT</name>
<evidence type="ECO:0000259" key="9">
    <source>
        <dbReference type="Pfam" id="PF07715"/>
    </source>
</evidence>
<dbReference type="SUPFAM" id="SSF56935">
    <property type="entry name" value="Porins"/>
    <property type="match status" value="1"/>
</dbReference>
<evidence type="ECO:0000313" key="11">
    <source>
        <dbReference type="Proteomes" id="UP000298337"/>
    </source>
</evidence>
<dbReference type="FunFam" id="2.170.130.10:FF:000008">
    <property type="entry name" value="SusC/RagA family TonB-linked outer membrane protein"/>
    <property type="match status" value="1"/>
</dbReference>
<evidence type="ECO:0000313" key="10">
    <source>
        <dbReference type="EMBL" id="TGE10387.1"/>
    </source>
</evidence>
<feature type="domain" description="TonB-dependent receptor plug" evidence="9">
    <location>
        <begin position="114"/>
        <end position="232"/>
    </location>
</feature>
<keyword evidence="4 7" id="KW-0812">Transmembrane</keyword>
<dbReference type="Pfam" id="PF07715">
    <property type="entry name" value="Plug"/>
    <property type="match status" value="1"/>
</dbReference>
<evidence type="ECO:0000256" key="7">
    <source>
        <dbReference type="PROSITE-ProRule" id="PRU01360"/>
    </source>
</evidence>
<comment type="subcellular location">
    <subcellularLocation>
        <location evidence="1 7">Cell outer membrane</location>
        <topology evidence="1 7">Multi-pass membrane protein</topology>
    </subcellularLocation>
</comment>
<evidence type="ECO:0000256" key="1">
    <source>
        <dbReference type="ARBA" id="ARBA00004571"/>
    </source>
</evidence>
<dbReference type="SUPFAM" id="SSF49464">
    <property type="entry name" value="Carboxypeptidase regulatory domain-like"/>
    <property type="match status" value="1"/>
</dbReference>
<dbReference type="Pfam" id="PF13715">
    <property type="entry name" value="CarbopepD_reg_2"/>
    <property type="match status" value="1"/>
</dbReference>
<comment type="caution">
    <text evidence="10">The sequence shown here is derived from an EMBL/GenBank/DDBJ whole genome shotgun (WGS) entry which is preliminary data.</text>
</comment>
<dbReference type="Gene3D" id="2.60.40.1120">
    <property type="entry name" value="Carboxypeptidase-like, regulatory domain"/>
    <property type="match status" value="1"/>
</dbReference>
<keyword evidence="11" id="KW-1185">Reference proteome</keyword>
<keyword evidence="2 7" id="KW-0813">Transport</keyword>
<dbReference type="InterPro" id="IPR023996">
    <property type="entry name" value="TonB-dep_OMP_SusC/RagA"/>
</dbReference>
<evidence type="ECO:0000256" key="4">
    <source>
        <dbReference type="ARBA" id="ARBA00022692"/>
    </source>
</evidence>
<dbReference type="InterPro" id="IPR036942">
    <property type="entry name" value="Beta-barrel_TonB_sf"/>
</dbReference>
<evidence type="ECO:0000256" key="3">
    <source>
        <dbReference type="ARBA" id="ARBA00022452"/>
    </source>
</evidence>
<dbReference type="PROSITE" id="PS52016">
    <property type="entry name" value="TONB_DEPENDENT_REC_3"/>
    <property type="match status" value="1"/>
</dbReference>
<comment type="similarity">
    <text evidence="7">Belongs to the TonB-dependent receptor family.</text>
</comment>
<dbReference type="InterPro" id="IPR039426">
    <property type="entry name" value="TonB-dep_rcpt-like"/>
</dbReference>
<dbReference type="GO" id="GO:0009279">
    <property type="term" value="C:cell outer membrane"/>
    <property type="evidence" value="ECO:0007669"/>
    <property type="project" value="UniProtKB-SubCell"/>
</dbReference>
<keyword evidence="5 7" id="KW-0472">Membrane</keyword>
<dbReference type="InterPro" id="IPR012910">
    <property type="entry name" value="Plug_dom"/>
</dbReference>
<accession>A0A4Z0PCP4</accession>
<evidence type="ECO:0000256" key="2">
    <source>
        <dbReference type="ARBA" id="ARBA00022448"/>
    </source>
</evidence>
<feature type="signal peptide" evidence="8">
    <location>
        <begin position="1"/>
        <end position="21"/>
    </location>
</feature>
<dbReference type="EMBL" id="SRLA01000001">
    <property type="protein sequence ID" value="TGE10387.1"/>
    <property type="molecule type" value="Genomic_DNA"/>
</dbReference>
<dbReference type="Proteomes" id="UP000298337">
    <property type="component" value="Unassembled WGS sequence"/>
</dbReference>
<dbReference type="InterPro" id="IPR037066">
    <property type="entry name" value="Plug_dom_sf"/>
</dbReference>
<dbReference type="AlphaFoldDB" id="A0A4Z0PCP4"/>
<proteinExistence type="inferred from homology"/>
<keyword evidence="3 7" id="KW-1134">Transmembrane beta strand</keyword>
<dbReference type="NCBIfam" id="TIGR04056">
    <property type="entry name" value="OMP_RagA_SusC"/>
    <property type="match status" value="1"/>
</dbReference>
<evidence type="ECO:0000256" key="5">
    <source>
        <dbReference type="ARBA" id="ARBA00023136"/>
    </source>
</evidence>
<dbReference type="Gene3D" id="2.170.130.10">
    <property type="entry name" value="TonB-dependent receptor, plug domain"/>
    <property type="match status" value="1"/>
</dbReference>
<dbReference type="InterPro" id="IPR008969">
    <property type="entry name" value="CarboxyPept-like_regulatory"/>
</dbReference>
<dbReference type="OrthoDB" id="9768177at2"/>
<evidence type="ECO:0000256" key="8">
    <source>
        <dbReference type="SAM" id="SignalP"/>
    </source>
</evidence>